<accession>H8XB81</accession>
<evidence type="ECO:0000313" key="3">
    <source>
        <dbReference type="Proteomes" id="UP000005018"/>
    </source>
</evidence>
<dbReference type="CDD" id="cd12208">
    <property type="entry name" value="DIP1984-like"/>
    <property type="match status" value="1"/>
</dbReference>
<dbReference type="HOGENOM" id="CLU_119822_0_0_1"/>
<dbReference type="Proteomes" id="UP000005018">
    <property type="component" value="Chromosome 8"/>
</dbReference>
<dbReference type="InterPro" id="IPR047741">
    <property type="entry name" value="DIP1984-like"/>
</dbReference>
<protein>
    <submittedName>
        <fullName evidence="2">Uncharacterized protein</fullName>
    </submittedName>
</protein>
<dbReference type="EMBL" id="HE681726">
    <property type="protein sequence ID" value="CCG25330.1"/>
    <property type="molecule type" value="Genomic_DNA"/>
</dbReference>
<feature type="coiled-coil region" evidence="1">
    <location>
        <begin position="166"/>
        <end position="193"/>
    </location>
</feature>
<dbReference type="OrthoDB" id="4025327at2759"/>
<dbReference type="AlphaFoldDB" id="H8XB81"/>
<sequence>MSDPRNTTETTEKTSTPCLGELLKTVTVLQSKAYHIKNIIYKSCKVQEGDTPPFKVDDLYEQYVLLIKSIRCAKMQIQQSNVLPHGNNCTNSNVDAGEHDDKENLFQSDTKFDDEEDDDGEVMMKLLVRKDIMKRHSSLLDRIIDDSFPSTSGFRKKIKDVSQVNVVEYDTKYRALREQIVDLELRIQKLNWK</sequence>
<evidence type="ECO:0000313" key="2">
    <source>
        <dbReference type="EMBL" id="CCG25330.1"/>
    </source>
</evidence>
<keyword evidence="3" id="KW-1185">Reference proteome</keyword>
<reference evidence="2 3" key="1">
    <citation type="journal article" date="2012" name="PLoS ONE">
        <title>Sequence and analysis of the genome of the pathogenic yeast Candida orthopsilosis.</title>
        <authorList>
            <person name="Riccombeni A."/>
            <person name="Vidanes G."/>
            <person name="Proux-Wera E."/>
            <person name="Wolfe K.H."/>
            <person name="Butler G."/>
        </authorList>
    </citation>
    <scope>NUCLEOTIDE SEQUENCE [LARGE SCALE GENOMIC DNA]</scope>
    <source>
        <strain evidence="2 3">Co 90-125</strain>
    </source>
</reference>
<dbReference type="Pfam" id="PF20935">
    <property type="entry name" value="DUF6847"/>
    <property type="match status" value="2"/>
</dbReference>
<name>H8XB81_CANO9</name>
<dbReference type="GeneID" id="14542408"/>
<evidence type="ECO:0000256" key="1">
    <source>
        <dbReference type="SAM" id="Coils"/>
    </source>
</evidence>
<dbReference type="Gene3D" id="6.10.320.10">
    <property type="match status" value="1"/>
</dbReference>
<gene>
    <name evidence="2" type="ORF">CORT_0H02200</name>
</gene>
<keyword evidence="1" id="KW-0175">Coiled coil</keyword>
<proteinExistence type="predicted"/>
<dbReference type="RefSeq" id="XP_003871454.1">
    <property type="nucleotide sequence ID" value="XM_003871405.1"/>
</dbReference>
<organism evidence="2 3">
    <name type="scientific">Candida orthopsilosis (strain 90-125)</name>
    <name type="common">Yeast</name>
    <dbReference type="NCBI Taxonomy" id="1136231"/>
    <lineage>
        <taxon>Eukaryota</taxon>
        <taxon>Fungi</taxon>
        <taxon>Dikarya</taxon>
        <taxon>Ascomycota</taxon>
        <taxon>Saccharomycotina</taxon>
        <taxon>Pichiomycetes</taxon>
        <taxon>Debaryomycetaceae</taxon>
        <taxon>Candida/Lodderomyces clade</taxon>
        <taxon>Candida</taxon>
    </lineage>
</organism>
<dbReference type="NCBIfam" id="NF038048">
    <property type="entry name" value="DIP1984_fam"/>
    <property type="match status" value="1"/>
</dbReference>
<dbReference type="KEGG" id="cot:CORT_0H02200"/>